<evidence type="ECO:0000313" key="3">
    <source>
        <dbReference type="Proteomes" id="UP001325479"/>
    </source>
</evidence>
<organism evidence="2 3">
    <name type="scientific">Paraburkholderia kururiensis</name>
    <dbReference type="NCBI Taxonomy" id="984307"/>
    <lineage>
        <taxon>Bacteria</taxon>
        <taxon>Pseudomonadati</taxon>
        <taxon>Pseudomonadota</taxon>
        <taxon>Betaproteobacteria</taxon>
        <taxon>Burkholderiales</taxon>
        <taxon>Burkholderiaceae</taxon>
        <taxon>Paraburkholderia</taxon>
    </lineage>
</organism>
<dbReference type="RefSeq" id="WP_114809059.1">
    <property type="nucleotide sequence ID" value="NZ_CP139965.1"/>
</dbReference>
<name>A0ABZ0WHH7_9BURK</name>
<evidence type="ECO:0000313" key="2">
    <source>
        <dbReference type="EMBL" id="WQD76830.1"/>
    </source>
</evidence>
<gene>
    <name evidence="2" type="ORF">U0042_22525</name>
</gene>
<proteinExistence type="predicted"/>
<evidence type="ECO:0008006" key="4">
    <source>
        <dbReference type="Google" id="ProtNLM"/>
    </source>
</evidence>
<keyword evidence="1" id="KW-0732">Signal</keyword>
<sequence>MNKFRFLTIPAAALFMAAAVSAHAGQLDRSVTKSGLIVHFGVVPAERAQAVEGSASAPAETVSAPARGSYHLVVALYDKPTGARIDDATVTAKVTRPGPKSGPKVQVKTLQPLKVNDTVTYGNYFDMPWQGRYRIDLSIKRKDSADATNVRLTYDQNF</sequence>
<keyword evidence="3" id="KW-1185">Reference proteome</keyword>
<reference evidence="2 3" key="1">
    <citation type="submission" date="2023-12" db="EMBL/GenBank/DDBJ databases">
        <title>Genome sequencing and assembly of bacterial species from a model synthetic community.</title>
        <authorList>
            <person name="Hogle S.L."/>
        </authorList>
    </citation>
    <scope>NUCLEOTIDE SEQUENCE [LARGE SCALE GENOMIC DNA]</scope>
    <source>
        <strain evidence="2 3">HAMBI 2494</strain>
    </source>
</reference>
<evidence type="ECO:0000256" key="1">
    <source>
        <dbReference type="SAM" id="SignalP"/>
    </source>
</evidence>
<dbReference type="Proteomes" id="UP001325479">
    <property type="component" value="Chromosome"/>
</dbReference>
<accession>A0ABZ0WHH7</accession>
<dbReference type="EMBL" id="CP139965">
    <property type="protein sequence ID" value="WQD76830.1"/>
    <property type="molecule type" value="Genomic_DNA"/>
</dbReference>
<protein>
    <recommendedName>
        <fullName evidence="4">YtkA-like domain-containing protein</fullName>
    </recommendedName>
</protein>
<feature type="signal peptide" evidence="1">
    <location>
        <begin position="1"/>
        <end position="24"/>
    </location>
</feature>
<feature type="chain" id="PRO_5046842190" description="YtkA-like domain-containing protein" evidence="1">
    <location>
        <begin position="25"/>
        <end position="158"/>
    </location>
</feature>